<evidence type="ECO:0000313" key="8">
    <source>
        <dbReference type="EMBL" id="MBO8469887.1"/>
    </source>
</evidence>
<dbReference type="InterPro" id="IPR051258">
    <property type="entry name" value="Diverse_Substrate_Transporter"/>
</dbReference>
<feature type="transmembrane region" description="Helical" evidence="6">
    <location>
        <begin position="125"/>
        <end position="146"/>
    </location>
</feature>
<dbReference type="InterPro" id="IPR037185">
    <property type="entry name" value="EmrE-like"/>
</dbReference>
<feature type="transmembrane region" description="Helical" evidence="6">
    <location>
        <begin position="178"/>
        <end position="197"/>
    </location>
</feature>
<dbReference type="EMBL" id="JADIMF010000147">
    <property type="protein sequence ID" value="MBO8469887.1"/>
    <property type="molecule type" value="Genomic_DNA"/>
</dbReference>
<feature type="transmembrane region" description="Helical" evidence="6">
    <location>
        <begin position="203"/>
        <end position="227"/>
    </location>
</feature>
<comment type="subcellular location">
    <subcellularLocation>
        <location evidence="1">Cell membrane</location>
        <topology evidence="1">Multi-pass membrane protein</topology>
    </subcellularLocation>
</comment>
<evidence type="ECO:0000259" key="7">
    <source>
        <dbReference type="Pfam" id="PF00892"/>
    </source>
</evidence>
<evidence type="ECO:0000256" key="4">
    <source>
        <dbReference type="ARBA" id="ARBA00022989"/>
    </source>
</evidence>
<feature type="domain" description="EamA" evidence="7">
    <location>
        <begin position="6"/>
        <end position="140"/>
    </location>
</feature>
<dbReference type="InterPro" id="IPR000620">
    <property type="entry name" value="EamA_dom"/>
</dbReference>
<dbReference type="GO" id="GO:0005886">
    <property type="term" value="C:plasma membrane"/>
    <property type="evidence" value="ECO:0007669"/>
    <property type="project" value="UniProtKB-SubCell"/>
</dbReference>
<sequence>MKERNALLLLLLTSLIWGLSFVAQSVSSESVGPFTFNAIRLLIGAIVLIPFVIPVLRKHKGDRIYFKKLIKGGIVCGICLASAVVIQQIGVSYSGAGKGGFITSLYIILVPFFSIALGSKIGKGIWLSAIIALIGMYLLSIGEGFSITKGDIYLIICAIFFAFHIIAIDRLGKDVDGIALSAVQFLSAGILCIPGMIAEGPELSAITAAWLPIFYAGAFSCGIAYTLQVVGQRYVRPEHAVFALSLESVWAAIGGALILSERLTPRELAGCILVFAAVLAAQLIPSGQSST</sequence>
<reference evidence="8" key="1">
    <citation type="submission" date="2020-10" db="EMBL/GenBank/DDBJ databases">
        <authorList>
            <person name="Gilroy R."/>
        </authorList>
    </citation>
    <scope>NUCLEOTIDE SEQUENCE</scope>
    <source>
        <strain evidence="8">14700</strain>
    </source>
</reference>
<organism evidence="8 9">
    <name type="scientific">Candidatus Ornithospirochaeta stercoravium</name>
    <dbReference type="NCBI Taxonomy" id="2840897"/>
    <lineage>
        <taxon>Bacteria</taxon>
        <taxon>Pseudomonadati</taxon>
        <taxon>Spirochaetota</taxon>
        <taxon>Spirochaetia</taxon>
        <taxon>Spirochaetales</taxon>
        <taxon>Spirochaetaceae</taxon>
        <taxon>Spirochaetaceae incertae sedis</taxon>
        <taxon>Candidatus Ornithospirochaeta</taxon>
    </lineage>
</organism>
<dbReference type="Pfam" id="PF00892">
    <property type="entry name" value="EamA"/>
    <property type="match status" value="2"/>
</dbReference>
<feature type="transmembrane region" description="Helical" evidence="6">
    <location>
        <begin position="101"/>
        <end position="118"/>
    </location>
</feature>
<dbReference type="Proteomes" id="UP000810292">
    <property type="component" value="Unassembled WGS sequence"/>
</dbReference>
<comment type="caution">
    <text evidence="8">The sequence shown here is derived from an EMBL/GenBank/DDBJ whole genome shotgun (WGS) entry which is preliminary data.</text>
</comment>
<evidence type="ECO:0000313" key="9">
    <source>
        <dbReference type="Proteomes" id="UP000810292"/>
    </source>
</evidence>
<dbReference type="AlphaFoldDB" id="A0A9D9ICK6"/>
<keyword evidence="3 6" id="KW-0812">Transmembrane</keyword>
<dbReference type="PANTHER" id="PTHR42920">
    <property type="entry name" value="OS03G0707200 PROTEIN-RELATED"/>
    <property type="match status" value="1"/>
</dbReference>
<feature type="transmembrane region" description="Helical" evidence="6">
    <location>
        <begin position="266"/>
        <end position="284"/>
    </location>
</feature>
<dbReference type="PANTHER" id="PTHR42920:SF5">
    <property type="entry name" value="EAMA DOMAIN-CONTAINING PROTEIN"/>
    <property type="match status" value="1"/>
</dbReference>
<protein>
    <submittedName>
        <fullName evidence="8">DMT family transporter</fullName>
    </submittedName>
</protein>
<feature type="transmembrane region" description="Helical" evidence="6">
    <location>
        <begin position="239"/>
        <end position="260"/>
    </location>
</feature>
<evidence type="ECO:0000256" key="3">
    <source>
        <dbReference type="ARBA" id="ARBA00022692"/>
    </source>
</evidence>
<name>A0A9D9ICK6_9SPIO</name>
<feature type="transmembrane region" description="Helical" evidence="6">
    <location>
        <begin position="69"/>
        <end position="89"/>
    </location>
</feature>
<reference evidence="8" key="2">
    <citation type="journal article" date="2021" name="PeerJ">
        <title>Extensive microbial diversity within the chicken gut microbiome revealed by metagenomics and culture.</title>
        <authorList>
            <person name="Gilroy R."/>
            <person name="Ravi A."/>
            <person name="Getino M."/>
            <person name="Pursley I."/>
            <person name="Horton D.L."/>
            <person name="Alikhan N.F."/>
            <person name="Baker D."/>
            <person name="Gharbi K."/>
            <person name="Hall N."/>
            <person name="Watson M."/>
            <person name="Adriaenssens E.M."/>
            <person name="Foster-Nyarko E."/>
            <person name="Jarju S."/>
            <person name="Secka A."/>
            <person name="Antonio M."/>
            <person name="Oren A."/>
            <person name="Chaudhuri R.R."/>
            <person name="La Ragione R."/>
            <person name="Hildebrand F."/>
            <person name="Pallen M.J."/>
        </authorList>
    </citation>
    <scope>NUCLEOTIDE SEQUENCE</scope>
    <source>
        <strain evidence="8">14700</strain>
    </source>
</reference>
<evidence type="ECO:0000256" key="5">
    <source>
        <dbReference type="ARBA" id="ARBA00023136"/>
    </source>
</evidence>
<accession>A0A9D9ICK6</accession>
<evidence type="ECO:0000256" key="2">
    <source>
        <dbReference type="ARBA" id="ARBA00022475"/>
    </source>
</evidence>
<feature type="transmembrane region" description="Helical" evidence="6">
    <location>
        <begin position="38"/>
        <end position="57"/>
    </location>
</feature>
<keyword evidence="4 6" id="KW-1133">Transmembrane helix</keyword>
<keyword evidence="2" id="KW-1003">Cell membrane</keyword>
<keyword evidence="5 6" id="KW-0472">Membrane</keyword>
<proteinExistence type="predicted"/>
<dbReference type="SUPFAM" id="SSF103481">
    <property type="entry name" value="Multidrug resistance efflux transporter EmrE"/>
    <property type="match status" value="2"/>
</dbReference>
<gene>
    <name evidence="8" type="ORF">IAA72_08905</name>
</gene>
<feature type="transmembrane region" description="Helical" evidence="6">
    <location>
        <begin position="152"/>
        <end position="171"/>
    </location>
</feature>
<evidence type="ECO:0000256" key="1">
    <source>
        <dbReference type="ARBA" id="ARBA00004651"/>
    </source>
</evidence>
<evidence type="ECO:0000256" key="6">
    <source>
        <dbReference type="SAM" id="Phobius"/>
    </source>
</evidence>
<feature type="domain" description="EamA" evidence="7">
    <location>
        <begin position="149"/>
        <end position="279"/>
    </location>
</feature>